<evidence type="ECO:0000256" key="2">
    <source>
        <dbReference type="SAM" id="Phobius"/>
    </source>
</evidence>
<feature type="transmembrane region" description="Helical" evidence="2">
    <location>
        <begin position="333"/>
        <end position="352"/>
    </location>
</feature>
<keyword evidence="2" id="KW-0472">Membrane</keyword>
<organism evidence="3 4">
    <name type="scientific">Nocardioides panaciterrulae</name>
    <dbReference type="NCBI Taxonomy" id="661492"/>
    <lineage>
        <taxon>Bacteria</taxon>
        <taxon>Bacillati</taxon>
        <taxon>Actinomycetota</taxon>
        <taxon>Actinomycetes</taxon>
        <taxon>Propionibacteriales</taxon>
        <taxon>Nocardioidaceae</taxon>
        <taxon>Nocardioides</taxon>
    </lineage>
</organism>
<keyword evidence="4" id="KW-1185">Reference proteome</keyword>
<dbReference type="EMBL" id="JACCBG010000001">
    <property type="protein sequence ID" value="NYD42238.1"/>
    <property type="molecule type" value="Genomic_DNA"/>
</dbReference>
<feature type="transmembrane region" description="Helical" evidence="2">
    <location>
        <begin position="284"/>
        <end position="313"/>
    </location>
</feature>
<keyword evidence="2" id="KW-0812">Transmembrane</keyword>
<name>A0A7Y9E6R8_9ACTN</name>
<evidence type="ECO:0000256" key="1">
    <source>
        <dbReference type="SAM" id="MobiDB-lite"/>
    </source>
</evidence>
<sequence length="393" mass="41009">MERISPPRGGVRPVVDVLVLLDVLAEDGSEPPVQPATLAGLLDDRFPAGRWAVHVGHVAAGQQDREPRSQRASEAMAGARRALLRADADVVLLVTDRPLTLHGREVRAHTSPVQRCAVLSVAPPRPSAPGPGAGPARELVSLVGELLDLDGDEGDRPVLESLAEDDVPQQAGAADDGNGRGEGGRRGPNLLSETRQLLGQVAASRPWLMTLHLSRSLVGASAAAFLAIVTPDFWMLADRLSATRLVLIPALVLVVGVAVLVVGGDLRERPGPGRSRRSVRQHNAAVWLGVGLGVLTLFAVLVLASLAITLVVLPGSLVSGAIGHHAGWATMTRIGVVTAIVSLVGSVFGAGLEDDEDVQEATFTGSDDVRFAEDQPEPAVPGAPLPRRAPRAP</sequence>
<feature type="transmembrane region" description="Helical" evidence="2">
    <location>
        <begin position="217"/>
        <end position="236"/>
    </location>
</feature>
<accession>A0A7Y9E6R8</accession>
<evidence type="ECO:0000313" key="4">
    <source>
        <dbReference type="Proteomes" id="UP000535511"/>
    </source>
</evidence>
<reference evidence="3 4" key="1">
    <citation type="submission" date="2020-07" db="EMBL/GenBank/DDBJ databases">
        <title>Sequencing the genomes of 1000 actinobacteria strains.</title>
        <authorList>
            <person name="Klenk H.-P."/>
        </authorList>
    </citation>
    <scope>NUCLEOTIDE SEQUENCE [LARGE SCALE GENOMIC DNA]</scope>
    <source>
        <strain evidence="3 4">DSM 21350</strain>
    </source>
</reference>
<proteinExistence type="predicted"/>
<evidence type="ECO:0000313" key="3">
    <source>
        <dbReference type="EMBL" id="NYD42238.1"/>
    </source>
</evidence>
<keyword evidence="2" id="KW-1133">Transmembrane helix</keyword>
<dbReference type="RefSeq" id="WP_179663897.1">
    <property type="nucleotide sequence ID" value="NZ_JACCBG010000001.1"/>
</dbReference>
<feature type="region of interest" description="Disordered" evidence="1">
    <location>
        <begin position="154"/>
        <end position="190"/>
    </location>
</feature>
<feature type="transmembrane region" description="Helical" evidence="2">
    <location>
        <begin position="242"/>
        <end position="263"/>
    </location>
</feature>
<dbReference type="AlphaFoldDB" id="A0A7Y9E6R8"/>
<feature type="region of interest" description="Disordered" evidence="1">
    <location>
        <begin position="367"/>
        <end position="393"/>
    </location>
</feature>
<gene>
    <name evidence="3" type="ORF">BJZ21_002321</name>
</gene>
<protein>
    <submittedName>
        <fullName evidence="3">Putative membrane protein</fullName>
    </submittedName>
</protein>
<comment type="caution">
    <text evidence="3">The sequence shown here is derived from an EMBL/GenBank/DDBJ whole genome shotgun (WGS) entry which is preliminary data.</text>
</comment>
<dbReference type="Proteomes" id="UP000535511">
    <property type="component" value="Unassembled WGS sequence"/>
</dbReference>